<comment type="caution">
    <text evidence="1">The sequence shown here is derived from an EMBL/GenBank/DDBJ whole genome shotgun (WGS) entry which is preliminary data.</text>
</comment>
<sequence>ELRKCLGGSDVDTALRRCLCADHLSPHATPWHVSDAVFQSLSDWWQSTIAMNNPETNMPTELYEQLVARFCGSATTVDVVTATSLRKRINCTGEAVAEAGKRMTQLMLLCEYDKFQTFCDDLVTKVPQVCIWAASCLHKLRPDCLPEKQLTNSLRCPPAVTRQITDSSLIKEEYVYGYTVDPELPPPTDGPKVHWPRHDRGVAHEGKPEDCHQCGVGIANILDKDLNLNPNGGRGAAVHTFFGVFSRQVVRASDPNYIIKRVALAEENKVTVAELGAVMGLERSVVFGMGTPLYNRLYN</sequence>
<gene>
    <name evidence="1" type="ORF">BaRGS_00033887</name>
</gene>
<reference evidence="1 2" key="1">
    <citation type="journal article" date="2023" name="Sci. Data">
        <title>Genome assembly of the Korean intertidal mud-creeper Batillaria attramentaria.</title>
        <authorList>
            <person name="Patra A.K."/>
            <person name="Ho P.T."/>
            <person name="Jun S."/>
            <person name="Lee S.J."/>
            <person name="Kim Y."/>
            <person name="Won Y.J."/>
        </authorList>
    </citation>
    <scope>NUCLEOTIDE SEQUENCE [LARGE SCALE GENOMIC DNA]</scope>
    <source>
        <strain evidence="1">Wonlab-2016</strain>
    </source>
</reference>
<feature type="non-terminal residue" evidence="1">
    <location>
        <position position="299"/>
    </location>
</feature>
<dbReference type="Proteomes" id="UP001519460">
    <property type="component" value="Unassembled WGS sequence"/>
</dbReference>
<organism evidence="1 2">
    <name type="scientific">Batillaria attramentaria</name>
    <dbReference type="NCBI Taxonomy" id="370345"/>
    <lineage>
        <taxon>Eukaryota</taxon>
        <taxon>Metazoa</taxon>
        <taxon>Spiralia</taxon>
        <taxon>Lophotrochozoa</taxon>
        <taxon>Mollusca</taxon>
        <taxon>Gastropoda</taxon>
        <taxon>Caenogastropoda</taxon>
        <taxon>Sorbeoconcha</taxon>
        <taxon>Cerithioidea</taxon>
        <taxon>Batillariidae</taxon>
        <taxon>Batillaria</taxon>
    </lineage>
</organism>
<accession>A0ABD0JJH5</accession>
<protein>
    <submittedName>
        <fullName evidence="1">Uncharacterized protein</fullName>
    </submittedName>
</protein>
<evidence type="ECO:0000313" key="1">
    <source>
        <dbReference type="EMBL" id="KAK7474885.1"/>
    </source>
</evidence>
<name>A0ABD0JJH5_9CAEN</name>
<dbReference type="AlphaFoldDB" id="A0ABD0JJH5"/>
<evidence type="ECO:0000313" key="2">
    <source>
        <dbReference type="Proteomes" id="UP001519460"/>
    </source>
</evidence>
<keyword evidence="2" id="KW-1185">Reference proteome</keyword>
<dbReference type="EMBL" id="JACVVK020000422">
    <property type="protein sequence ID" value="KAK7474885.1"/>
    <property type="molecule type" value="Genomic_DNA"/>
</dbReference>
<feature type="non-terminal residue" evidence="1">
    <location>
        <position position="1"/>
    </location>
</feature>
<proteinExistence type="predicted"/>